<dbReference type="CDD" id="cd04301">
    <property type="entry name" value="NAT_SF"/>
    <property type="match status" value="1"/>
</dbReference>
<dbReference type="SUPFAM" id="SSF55729">
    <property type="entry name" value="Acyl-CoA N-acyltransferases (Nat)"/>
    <property type="match status" value="1"/>
</dbReference>
<gene>
    <name evidence="4" type="ORF">D3872_02455</name>
</gene>
<sequence>MHMGIEIRPAVPADAVAVCTVLRRSITESCVEDHQNCPERLASWLGNKTPQTVAAWFTTPSNFTIVAVREGQVVGVALLTQAGKLSLCYVLPEAMRTGVGKALLDAVETQARAWDIGKLQLKSTITARDFYARNGYTFAGKEKACYGLECDFFWKDLSQAGADAGGGSRKRFCNCSGQ</sequence>
<evidence type="ECO:0000313" key="5">
    <source>
        <dbReference type="Proteomes" id="UP000284006"/>
    </source>
</evidence>
<dbReference type="Gene3D" id="3.40.630.30">
    <property type="match status" value="1"/>
</dbReference>
<name>A0A418Y7D4_9BURK</name>
<dbReference type="OrthoDB" id="8753707at2"/>
<dbReference type="Proteomes" id="UP000284006">
    <property type="component" value="Unassembled WGS sequence"/>
</dbReference>
<dbReference type="PANTHER" id="PTHR43877">
    <property type="entry name" value="AMINOALKYLPHOSPHONATE N-ACETYLTRANSFERASE-RELATED-RELATED"/>
    <property type="match status" value="1"/>
</dbReference>
<dbReference type="InterPro" id="IPR050832">
    <property type="entry name" value="Bact_Acetyltransf"/>
</dbReference>
<evidence type="ECO:0000259" key="3">
    <source>
        <dbReference type="PROSITE" id="PS51186"/>
    </source>
</evidence>
<evidence type="ECO:0000256" key="1">
    <source>
        <dbReference type="ARBA" id="ARBA00022679"/>
    </source>
</evidence>
<reference evidence="4 5" key="1">
    <citation type="submission" date="2018-09" db="EMBL/GenBank/DDBJ databases">
        <authorList>
            <person name="Zhu H."/>
        </authorList>
    </citation>
    <scope>NUCLEOTIDE SEQUENCE [LARGE SCALE GENOMIC DNA]</scope>
    <source>
        <strain evidence="4 5">K1S02-61</strain>
    </source>
</reference>
<keyword evidence="5" id="KW-1185">Reference proteome</keyword>
<dbReference type="AlphaFoldDB" id="A0A418Y7D4"/>
<dbReference type="PROSITE" id="PS51186">
    <property type="entry name" value="GNAT"/>
    <property type="match status" value="1"/>
</dbReference>
<feature type="domain" description="N-acetyltransferase" evidence="3">
    <location>
        <begin position="5"/>
        <end position="160"/>
    </location>
</feature>
<keyword evidence="1 4" id="KW-0808">Transferase</keyword>
<dbReference type="Pfam" id="PF13673">
    <property type="entry name" value="Acetyltransf_10"/>
    <property type="match status" value="1"/>
</dbReference>
<comment type="caution">
    <text evidence="4">The sequence shown here is derived from an EMBL/GenBank/DDBJ whole genome shotgun (WGS) entry which is preliminary data.</text>
</comment>
<dbReference type="GO" id="GO:0016747">
    <property type="term" value="F:acyltransferase activity, transferring groups other than amino-acyl groups"/>
    <property type="evidence" value="ECO:0007669"/>
    <property type="project" value="InterPro"/>
</dbReference>
<dbReference type="InterPro" id="IPR016181">
    <property type="entry name" value="Acyl_CoA_acyltransferase"/>
</dbReference>
<proteinExistence type="predicted"/>
<protein>
    <submittedName>
        <fullName evidence="4">GNAT family N-acetyltransferase</fullName>
    </submittedName>
</protein>
<accession>A0A418Y7D4</accession>
<keyword evidence="2" id="KW-0012">Acyltransferase</keyword>
<organism evidence="4 5">
    <name type="scientific">Massilia cavernae</name>
    <dbReference type="NCBI Taxonomy" id="2320864"/>
    <lineage>
        <taxon>Bacteria</taxon>
        <taxon>Pseudomonadati</taxon>
        <taxon>Pseudomonadota</taxon>
        <taxon>Betaproteobacteria</taxon>
        <taxon>Burkholderiales</taxon>
        <taxon>Oxalobacteraceae</taxon>
        <taxon>Telluria group</taxon>
        <taxon>Massilia</taxon>
    </lineage>
</organism>
<dbReference type="InterPro" id="IPR000182">
    <property type="entry name" value="GNAT_dom"/>
</dbReference>
<evidence type="ECO:0000313" key="4">
    <source>
        <dbReference type="EMBL" id="RJG25881.1"/>
    </source>
</evidence>
<dbReference type="EMBL" id="QYUP01000020">
    <property type="protein sequence ID" value="RJG25881.1"/>
    <property type="molecule type" value="Genomic_DNA"/>
</dbReference>
<evidence type="ECO:0000256" key="2">
    <source>
        <dbReference type="ARBA" id="ARBA00023315"/>
    </source>
</evidence>